<dbReference type="STRING" id="29364.SAMN04487772_12520"/>
<evidence type="ECO:0000313" key="1">
    <source>
        <dbReference type="EMBL" id="SET49398.1"/>
    </source>
</evidence>
<organism evidence="1 2">
    <name type="scientific">[Clostridium] polysaccharolyticum</name>
    <dbReference type="NCBI Taxonomy" id="29364"/>
    <lineage>
        <taxon>Bacteria</taxon>
        <taxon>Bacillati</taxon>
        <taxon>Bacillota</taxon>
        <taxon>Clostridia</taxon>
        <taxon>Lachnospirales</taxon>
        <taxon>Lachnospiraceae</taxon>
    </lineage>
</organism>
<dbReference type="Proteomes" id="UP000199800">
    <property type="component" value="Unassembled WGS sequence"/>
</dbReference>
<evidence type="ECO:0000313" key="2">
    <source>
        <dbReference type="Proteomes" id="UP000199800"/>
    </source>
</evidence>
<dbReference type="EMBL" id="FOHN01000025">
    <property type="protein sequence ID" value="SET49398.1"/>
    <property type="molecule type" value="Genomic_DNA"/>
</dbReference>
<dbReference type="RefSeq" id="WP_242939740.1">
    <property type="nucleotide sequence ID" value="NZ_FOHN01000025.1"/>
</dbReference>
<gene>
    <name evidence="1" type="ORF">SAMN04487772_12520</name>
</gene>
<keyword evidence="2" id="KW-1185">Reference proteome</keyword>
<reference evidence="1 2" key="1">
    <citation type="submission" date="2016-10" db="EMBL/GenBank/DDBJ databases">
        <authorList>
            <person name="de Groot N.N."/>
        </authorList>
    </citation>
    <scope>NUCLEOTIDE SEQUENCE [LARGE SCALE GENOMIC DNA]</scope>
    <source>
        <strain evidence="1 2">DSM 1801</strain>
    </source>
</reference>
<proteinExistence type="predicted"/>
<accession>A0A1I0EVM2</accession>
<dbReference type="AlphaFoldDB" id="A0A1I0EVM2"/>
<sequence length="143" mass="16675">MRKFVKEIKPKYAADCEFTIILCSDTDVFELSQKPPIKWDEVKEGMMDYGAKKVIMVRAKRFIEDWFLYDAENIISFLRLKKTTKVVGSTGYDKLKKLYRQANRVYYKGMRSNGMVEKLDIDKISLAVKDQLAPLYKILGVTI</sequence>
<name>A0A1I0EVM2_9FIRM</name>
<protein>
    <submittedName>
        <fullName evidence="1">Uncharacterized protein</fullName>
    </submittedName>
</protein>